<dbReference type="Proteomes" id="UP000664698">
    <property type="component" value="Unassembled WGS sequence"/>
</dbReference>
<evidence type="ECO:0000259" key="1">
    <source>
        <dbReference type="Pfam" id="PF23544"/>
    </source>
</evidence>
<proteinExistence type="predicted"/>
<dbReference type="Pfam" id="PF23544">
    <property type="entry name" value="AtuA_ferredoxin"/>
    <property type="match status" value="1"/>
</dbReference>
<name>A0ABS3BVK3_9BACT</name>
<evidence type="ECO:0000313" key="3">
    <source>
        <dbReference type="Proteomes" id="UP000664698"/>
    </source>
</evidence>
<protein>
    <recommendedName>
        <fullName evidence="1">AtuA-like ferredoxin-fold domain-containing protein</fullName>
    </recommendedName>
</protein>
<evidence type="ECO:0000313" key="2">
    <source>
        <dbReference type="EMBL" id="MBN7803153.1"/>
    </source>
</evidence>
<sequence>MKTTLSTLAHSRAGDKGNTLILSLIPFDEDDFDYLEREISAEKVKTHLKSQVKGEVLRYVLPELKALQFVCFDALSSGVTTSLAMDAHGKSLSYALLEMEIENFNDGRK</sequence>
<accession>A0ABS3BVK3</accession>
<dbReference type="EMBL" id="JAFKCW010000005">
    <property type="protein sequence ID" value="MBN7803153.1"/>
    <property type="molecule type" value="Genomic_DNA"/>
</dbReference>
<comment type="caution">
    <text evidence="2">The sequence shown here is derived from an EMBL/GenBank/DDBJ whole genome shotgun (WGS) entry which is preliminary data.</text>
</comment>
<organism evidence="2 3">
    <name type="scientific">Algoriphagus aestuariicola</name>
    <dbReference type="NCBI Taxonomy" id="1852016"/>
    <lineage>
        <taxon>Bacteria</taxon>
        <taxon>Pseudomonadati</taxon>
        <taxon>Bacteroidota</taxon>
        <taxon>Cytophagia</taxon>
        <taxon>Cytophagales</taxon>
        <taxon>Cyclobacteriaceae</taxon>
        <taxon>Algoriphagus</taxon>
    </lineage>
</organism>
<dbReference type="PANTHER" id="PTHR47472:SF1">
    <property type="entry name" value="DUF1446-DOMAIN-CONTAINING PROTEIN"/>
    <property type="match status" value="1"/>
</dbReference>
<dbReference type="RefSeq" id="WP_206571149.1">
    <property type="nucleotide sequence ID" value="NZ_JAFKCW010000005.1"/>
</dbReference>
<feature type="domain" description="AtuA-like ferredoxin-fold" evidence="1">
    <location>
        <begin position="4"/>
        <end position="102"/>
    </location>
</feature>
<reference evidence="2 3" key="1">
    <citation type="submission" date="2021-03" db="EMBL/GenBank/DDBJ databases">
        <title>novel species isolated from a fishpond in China.</title>
        <authorList>
            <person name="Lu H."/>
            <person name="Cai Z."/>
        </authorList>
    </citation>
    <scope>NUCLEOTIDE SEQUENCE [LARGE SCALE GENOMIC DNA]</scope>
    <source>
        <strain evidence="2 3">JCM 31546</strain>
    </source>
</reference>
<gene>
    <name evidence="2" type="ORF">J0A67_19925</name>
</gene>
<dbReference type="InterPro" id="IPR056362">
    <property type="entry name" value="AtuA-like_ferredoxin_dom"/>
</dbReference>
<keyword evidence="3" id="KW-1185">Reference proteome</keyword>
<dbReference type="PANTHER" id="PTHR47472">
    <property type="entry name" value="PROPIONYL-COA CARBOXYLASE"/>
    <property type="match status" value="1"/>
</dbReference>